<feature type="region of interest" description="Disordered" evidence="1">
    <location>
        <begin position="1"/>
        <end position="32"/>
    </location>
</feature>
<reference evidence="2" key="2">
    <citation type="submission" date="2019-01" db="UniProtKB">
        <authorList>
            <consortium name="EnsemblPlants"/>
        </authorList>
    </citation>
    <scope>IDENTIFICATION</scope>
    <source>
        <strain evidence="2">cv. Heinz 1706</strain>
    </source>
</reference>
<proteinExistence type="predicted"/>
<dbReference type="PANTHER" id="PTHR33144:SF35">
    <property type="entry name" value="TRANSPOSASE, PTTA_EN_SPM, PLANT-RELATED"/>
    <property type="match status" value="1"/>
</dbReference>
<name>A0A3Q7FSI5_SOLLC</name>
<dbReference type="Gramene" id="Solyc02g081082.1.1">
    <property type="protein sequence ID" value="Solyc02g081082.1.1"/>
    <property type="gene ID" value="Solyc02g081082.1"/>
</dbReference>
<accession>A0A3Q7FSI5</accession>
<sequence>MNSVTPRTNDQPEEQAGDVSTPNKRGRTQMHDVHARKERKLIILNSQSQPVDPTDDVVIELSSFLGTLARNATLCPFDILDWRSMYTKKDLWDYTKGKYIIPEVVYHWTMVTIRDAWRRHRSDLKLNYYDPYDNDAVRMAKKPGHIPECQFRELLKYWNSEKFKAEMEEIEKQISINGEYVNAFSSVMDPEHPGRLRLYGAGVTKTTLKKKFGNLESTLSATTDGM</sequence>
<organism evidence="2">
    <name type="scientific">Solanum lycopersicum</name>
    <name type="common">Tomato</name>
    <name type="synonym">Lycopersicon esculentum</name>
    <dbReference type="NCBI Taxonomy" id="4081"/>
    <lineage>
        <taxon>Eukaryota</taxon>
        <taxon>Viridiplantae</taxon>
        <taxon>Streptophyta</taxon>
        <taxon>Embryophyta</taxon>
        <taxon>Tracheophyta</taxon>
        <taxon>Spermatophyta</taxon>
        <taxon>Magnoliopsida</taxon>
        <taxon>eudicotyledons</taxon>
        <taxon>Gunneridae</taxon>
        <taxon>Pentapetalae</taxon>
        <taxon>asterids</taxon>
        <taxon>lamiids</taxon>
        <taxon>Solanales</taxon>
        <taxon>Solanaceae</taxon>
        <taxon>Solanoideae</taxon>
        <taxon>Solaneae</taxon>
        <taxon>Solanum</taxon>
        <taxon>Solanum subgen. Lycopersicon</taxon>
    </lineage>
</organism>
<protein>
    <submittedName>
        <fullName evidence="2">Uncharacterized protein</fullName>
    </submittedName>
</protein>
<dbReference type="OMA" id="FANFITL"/>
<dbReference type="InParanoid" id="A0A3Q7FSI5"/>
<keyword evidence="3" id="KW-1185">Reference proteome</keyword>
<evidence type="ECO:0000313" key="3">
    <source>
        <dbReference type="Proteomes" id="UP000004994"/>
    </source>
</evidence>
<evidence type="ECO:0000313" key="2">
    <source>
        <dbReference type="EnsemblPlants" id="Solyc02g081082.1.1"/>
    </source>
</evidence>
<dbReference type="EnsemblPlants" id="Solyc02g081082.1.1">
    <property type="protein sequence ID" value="Solyc02g081082.1.1"/>
    <property type="gene ID" value="Solyc02g081082.1"/>
</dbReference>
<reference evidence="2" key="1">
    <citation type="journal article" date="2012" name="Nature">
        <title>The tomato genome sequence provides insights into fleshy fruit evolution.</title>
        <authorList>
            <consortium name="Tomato Genome Consortium"/>
        </authorList>
    </citation>
    <scope>NUCLEOTIDE SEQUENCE [LARGE SCALE GENOMIC DNA]</scope>
    <source>
        <strain evidence="2">cv. Heinz 1706</strain>
    </source>
</reference>
<dbReference type="PaxDb" id="4081-Solyc06g043370.1.1"/>
<dbReference type="Proteomes" id="UP000004994">
    <property type="component" value="Chromosome 2"/>
</dbReference>
<dbReference type="AlphaFoldDB" id="A0A3Q7FSI5"/>
<evidence type="ECO:0000256" key="1">
    <source>
        <dbReference type="SAM" id="MobiDB-lite"/>
    </source>
</evidence>
<dbReference type="PANTHER" id="PTHR33144">
    <property type="entry name" value="OS10G0409366 PROTEIN-RELATED"/>
    <property type="match status" value="1"/>
</dbReference>